<organism evidence="3 4">
    <name type="scientific">Hymenoscyphus fraxineus</name>
    <dbReference type="NCBI Taxonomy" id="746836"/>
    <lineage>
        <taxon>Eukaryota</taxon>
        <taxon>Fungi</taxon>
        <taxon>Dikarya</taxon>
        <taxon>Ascomycota</taxon>
        <taxon>Pezizomycotina</taxon>
        <taxon>Leotiomycetes</taxon>
        <taxon>Helotiales</taxon>
        <taxon>Helotiaceae</taxon>
        <taxon>Hymenoscyphus</taxon>
    </lineage>
</organism>
<keyword evidence="4" id="KW-1185">Reference proteome</keyword>
<feature type="compositionally biased region" description="Basic and acidic residues" evidence="1">
    <location>
        <begin position="1006"/>
        <end position="1030"/>
    </location>
</feature>
<dbReference type="SUPFAM" id="SSF52540">
    <property type="entry name" value="P-loop containing nucleoside triphosphate hydrolases"/>
    <property type="match status" value="1"/>
</dbReference>
<feature type="region of interest" description="Disordered" evidence="1">
    <location>
        <begin position="879"/>
        <end position="902"/>
    </location>
</feature>
<dbReference type="Pfam" id="PF12697">
    <property type="entry name" value="Abhydrolase_6"/>
    <property type="match status" value="1"/>
</dbReference>
<feature type="compositionally biased region" description="Polar residues" evidence="1">
    <location>
        <begin position="1455"/>
        <end position="1465"/>
    </location>
</feature>
<feature type="compositionally biased region" description="Polar residues" evidence="1">
    <location>
        <begin position="1276"/>
        <end position="1293"/>
    </location>
</feature>
<feature type="region of interest" description="Disordered" evidence="1">
    <location>
        <begin position="1594"/>
        <end position="1619"/>
    </location>
</feature>
<dbReference type="Gene3D" id="3.40.50.300">
    <property type="entry name" value="P-loop containing nucleotide triphosphate hydrolases"/>
    <property type="match status" value="1"/>
</dbReference>
<reference evidence="3" key="1">
    <citation type="submission" date="2021-07" db="EMBL/GenBank/DDBJ databases">
        <authorList>
            <person name="Durling M."/>
        </authorList>
    </citation>
    <scope>NUCLEOTIDE SEQUENCE</scope>
</reference>
<dbReference type="InterPro" id="IPR000073">
    <property type="entry name" value="AB_hydrolase_1"/>
</dbReference>
<feature type="compositionally biased region" description="Pro residues" evidence="1">
    <location>
        <begin position="1510"/>
        <end position="1519"/>
    </location>
</feature>
<evidence type="ECO:0000256" key="1">
    <source>
        <dbReference type="SAM" id="MobiDB-lite"/>
    </source>
</evidence>
<gene>
    <name evidence="3" type="ORF">HYFRA_00009631</name>
</gene>
<feature type="compositionally biased region" description="Basic and acidic residues" evidence="1">
    <location>
        <begin position="1090"/>
        <end position="1100"/>
    </location>
</feature>
<feature type="compositionally biased region" description="Polar residues" evidence="1">
    <location>
        <begin position="1483"/>
        <end position="1501"/>
    </location>
</feature>
<evidence type="ECO:0000259" key="2">
    <source>
        <dbReference type="Pfam" id="PF12697"/>
    </source>
</evidence>
<feature type="domain" description="AB hydrolase-1" evidence="2">
    <location>
        <begin position="28"/>
        <end position="166"/>
    </location>
</feature>
<evidence type="ECO:0000313" key="4">
    <source>
        <dbReference type="Proteomes" id="UP000696280"/>
    </source>
</evidence>
<feature type="compositionally biased region" description="Polar residues" evidence="1">
    <location>
        <begin position="1318"/>
        <end position="1331"/>
    </location>
</feature>
<feature type="compositionally biased region" description="Polar residues" evidence="1">
    <location>
        <begin position="945"/>
        <end position="955"/>
    </location>
</feature>
<feature type="region of interest" description="Disordered" evidence="1">
    <location>
        <begin position="1273"/>
        <end position="1527"/>
    </location>
</feature>
<dbReference type="PANTHER" id="PTHR48187:SF2">
    <property type="entry name" value="LD21810P"/>
    <property type="match status" value="1"/>
</dbReference>
<proteinExistence type="predicted"/>
<evidence type="ECO:0000313" key="3">
    <source>
        <dbReference type="EMBL" id="CAG8952527.1"/>
    </source>
</evidence>
<feature type="compositionally biased region" description="Basic and acidic residues" evidence="1">
    <location>
        <begin position="1409"/>
        <end position="1418"/>
    </location>
</feature>
<dbReference type="InterPro" id="IPR029058">
    <property type="entry name" value="AB_hydrolase_fold"/>
</dbReference>
<comment type="caution">
    <text evidence="3">The sequence shown here is derived from an EMBL/GenBank/DDBJ whole genome shotgun (WGS) entry which is preliminary data.</text>
</comment>
<feature type="region of interest" description="Disordered" evidence="1">
    <location>
        <begin position="311"/>
        <end position="336"/>
    </location>
</feature>
<dbReference type="InterPro" id="IPR027417">
    <property type="entry name" value="P-loop_NTPase"/>
</dbReference>
<dbReference type="SUPFAM" id="SSF53474">
    <property type="entry name" value="alpha/beta-Hydrolases"/>
    <property type="match status" value="1"/>
</dbReference>
<dbReference type="Proteomes" id="UP000696280">
    <property type="component" value="Unassembled WGS sequence"/>
</dbReference>
<feature type="compositionally biased region" description="Polar residues" evidence="1">
    <location>
        <begin position="972"/>
        <end position="994"/>
    </location>
</feature>
<sequence>MGSAIDPEDINRFEFTPVYEHPDAQVDIVLVHGLNGHPRDTWTSKKNKTFWPIDLLPVTLKGAKVRILVYGYNVDVFGLGKSGPSSDKIYQHAQTLVTTLALHREMENANNHPIIWIAHSLGGILVKRALNYSQSLMHNNADDQRSIYISTYGIMFLGTPHLGSDAAKWGLLLQRMVKALIPKKAFHSENQMVKTLQTNSEILQEINLKFLEIYPKFQICMAHEGLETDLHGTKAFIVDQTSASPMLNGVAYFGIEATHSGMCKFDSKSSPGYANVAGSVKKWVEASPPVIEARRQKEIQDRIRIRQQEASELLPRFGNQPPKQPSSGGNTPGMSYLNFSPAENQQFSGFIEAAPPSRPRFEFEAAEYEDADVEMAGNPDSVASSTIIIKSNVSIPPETVETSDHIFVKPYGFRPNSLFVGRETELELLHKMLFDKDRRAKGTSAVLIQCLPGGGKTHLAREYVYNHQKDYPGGIFWTRAKSFEELAAAYWDIAKKTVFKDNVDKKAFSPNDSEQFIKLVRKWLNNRQEWLLVFDGIHFDDAERLMKFLPDQRNTSIIYTSTEKAVSGDYHFNDPQVIRLPTLSARKARELLLLELGKKEPSQKDLEYSMDLVRAMEFLPIVIHTAAQRMKMTDEPLSRYAKSYASEPRLRGLGTYKVVVEQLEHMGARESLNLMHILAFFSQHIPVEMVSLGLRILDIPVKAFEPVTGRSLNNTFRFLNMFALVDRNETRARSVHSVHSSQSSKGSRDMLAENLDVIRLHGVVQGFFIDTMNGDESLPHWLSRAVGVFCCSYDSANSRIASKSHTGLVEDYRLYEIHGNRLKQHVVRFKKRYPMLDEAHQYLDQSLEKIKTEIEQKTPESSQNIAGGQSDAFQTSIFDRTSSSSDTGPETPGPDDDERNLRLGPQAHWLDQGHLESPSSLTHDMEYQRHHQIYDTRPYEMPDGPTNSHNNQHSLHQSEEGYESDMEGSVAMTLQPSQRTIQQQSESPTSTASAGWTKVERRAKKPERLDLHQHRTIKRMENQRYRDRAGSFRAVSALDPRTSHETAHGHFQSSSSRAESRGRLSGHSSAEVALTHIAQASPAPARGRGKIRDRPTSQRPEHRRVRSGIASYASAVASPTNDTISGLPIPRPKTRDTSTESVCGSAVTSLQRFPLGVSETSSSRSQYTPMPPYPLSPGMELHDPLANPDSNLYNLRDNFDIPMRDAYPRQNENMFHTSDNRQDTHIPDYPTKIYPRMTAPLPLETRARSSSGPLKRDLPHEYSYWHSQGYPATEEQVPSSMSLSSPNIKSTDSPYYPGRPEFSFSSTPARFDGGYTSLPMSRDQSGQSSKSNRPRNGVNIGVGHRRRPSVTETEPLPSLPTFSPTIPPTSYLVHQQNTDPEPIHMRKERERTPGYPVTKSPRLGYASHASRESLESLDRWNGSSENLPPPRRTFNPRTPAFTPSIAQPTPRPPSIFSTRAHSTTAVPPPKRNSLTLDQGPYSAPQSKIHSPNPNYTSSRTSPHPLQNSQFPPPPSPPRQYQPTASPPRHLRSFTALEEPDGMGVSMVRGGGSGSGSGGMMVGDGKVIGFGDFPEKVDIVGARERVERTWVERGESGLREGSSSGKGVGLGLDFRAGERR</sequence>
<feature type="compositionally biased region" description="Basic and acidic residues" evidence="1">
    <location>
        <begin position="1381"/>
        <end position="1392"/>
    </location>
</feature>
<dbReference type="Gene3D" id="3.40.50.1820">
    <property type="entry name" value="alpha/beta hydrolase"/>
    <property type="match status" value="1"/>
</dbReference>
<name>A0A9N9KW05_9HELO</name>
<feature type="region of interest" description="Disordered" evidence="1">
    <location>
        <begin position="936"/>
        <end position="1142"/>
    </location>
</feature>
<dbReference type="PANTHER" id="PTHR48187">
    <property type="entry name" value="LD21810P"/>
    <property type="match status" value="1"/>
</dbReference>
<dbReference type="EMBL" id="CAJVRL010000046">
    <property type="protein sequence ID" value="CAG8952527.1"/>
    <property type="molecule type" value="Genomic_DNA"/>
</dbReference>
<feature type="compositionally biased region" description="Low complexity" evidence="1">
    <location>
        <begin position="1432"/>
        <end position="1443"/>
    </location>
</feature>
<feature type="compositionally biased region" description="Polar residues" evidence="1">
    <location>
        <begin position="325"/>
        <end position="336"/>
    </location>
</feature>
<protein>
    <recommendedName>
        <fullName evidence="2">AB hydrolase-1 domain-containing protein</fullName>
    </recommendedName>
</protein>
<dbReference type="OrthoDB" id="5086500at2759"/>
<accession>A0A9N9KW05</accession>